<dbReference type="EMBL" id="JAUEPS010000013">
    <property type="protein sequence ID" value="KAK0460090.1"/>
    <property type="molecule type" value="Genomic_DNA"/>
</dbReference>
<gene>
    <name evidence="1" type="ORF">EV420DRAFT_250520</name>
</gene>
<dbReference type="RefSeq" id="XP_060332216.1">
    <property type="nucleotide sequence ID" value="XM_060481397.1"/>
</dbReference>
<reference evidence="1" key="1">
    <citation type="submission" date="2023-06" db="EMBL/GenBank/DDBJ databases">
        <authorList>
            <consortium name="Lawrence Berkeley National Laboratory"/>
            <person name="Ahrendt S."/>
            <person name="Sahu N."/>
            <person name="Indic B."/>
            <person name="Wong-Bajracharya J."/>
            <person name="Merenyi Z."/>
            <person name="Ke H.-M."/>
            <person name="Monk M."/>
            <person name="Kocsube S."/>
            <person name="Drula E."/>
            <person name="Lipzen A."/>
            <person name="Balint B."/>
            <person name="Henrissat B."/>
            <person name="Andreopoulos B."/>
            <person name="Martin F.M."/>
            <person name="Harder C.B."/>
            <person name="Rigling D."/>
            <person name="Ford K.L."/>
            <person name="Foster G.D."/>
            <person name="Pangilinan J."/>
            <person name="Papanicolaou A."/>
            <person name="Barry K."/>
            <person name="LaButti K."/>
            <person name="Viragh M."/>
            <person name="Koriabine M."/>
            <person name="Yan M."/>
            <person name="Riley R."/>
            <person name="Champramary S."/>
            <person name="Plett K.L."/>
            <person name="Tsai I.J."/>
            <person name="Slot J."/>
            <person name="Sipos G."/>
            <person name="Plett J."/>
            <person name="Nagy L.G."/>
            <person name="Grigoriev I.V."/>
        </authorList>
    </citation>
    <scope>NUCLEOTIDE SEQUENCE</scope>
    <source>
        <strain evidence="1">CCBAS 213</strain>
    </source>
</reference>
<dbReference type="AlphaFoldDB" id="A0AA39KFD8"/>
<keyword evidence="2" id="KW-1185">Reference proteome</keyword>
<dbReference type="GeneID" id="85364945"/>
<name>A0AA39KFD8_ARMTA</name>
<organism evidence="1 2">
    <name type="scientific">Armillaria tabescens</name>
    <name type="common">Ringless honey mushroom</name>
    <name type="synonym">Agaricus tabescens</name>
    <dbReference type="NCBI Taxonomy" id="1929756"/>
    <lineage>
        <taxon>Eukaryota</taxon>
        <taxon>Fungi</taxon>
        <taxon>Dikarya</taxon>
        <taxon>Basidiomycota</taxon>
        <taxon>Agaricomycotina</taxon>
        <taxon>Agaricomycetes</taxon>
        <taxon>Agaricomycetidae</taxon>
        <taxon>Agaricales</taxon>
        <taxon>Marasmiineae</taxon>
        <taxon>Physalacriaceae</taxon>
        <taxon>Desarmillaria</taxon>
    </lineage>
</organism>
<sequence length="135" mass="14662">MASVTLLAFSLASVMVLIPVLKSAIILVLDSFVQIGADGSRRASCRTRLCQAVSNRGTYADEQHSQAFPTVNARIPAVRTTASLRSFSMHHAVLVTWVKTLNTDAYGAGYSRQWRIRLGSDHVESRCCSSCGAMI</sequence>
<accession>A0AA39KFD8</accession>
<evidence type="ECO:0000313" key="1">
    <source>
        <dbReference type="EMBL" id="KAK0460090.1"/>
    </source>
</evidence>
<dbReference type="Proteomes" id="UP001175211">
    <property type="component" value="Unassembled WGS sequence"/>
</dbReference>
<evidence type="ECO:0000313" key="2">
    <source>
        <dbReference type="Proteomes" id="UP001175211"/>
    </source>
</evidence>
<protein>
    <submittedName>
        <fullName evidence="1">Uncharacterized protein</fullName>
    </submittedName>
</protein>
<proteinExistence type="predicted"/>
<comment type="caution">
    <text evidence="1">The sequence shown here is derived from an EMBL/GenBank/DDBJ whole genome shotgun (WGS) entry which is preliminary data.</text>
</comment>